<keyword evidence="1" id="KW-0812">Transmembrane</keyword>
<keyword evidence="1" id="KW-1133">Transmembrane helix</keyword>
<dbReference type="GeneID" id="115891501"/>
<evidence type="ECO:0000313" key="3">
    <source>
        <dbReference type="RefSeq" id="XP_030767824.1"/>
    </source>
</evidence>
<reference evidence="3" key="1">
    <citation type="submission" date="2025-08" db="UniProtKB">
        <authorList>
            <consortium name="RefSeq"/>
        </authorList>
    </citation>
    <scope>IDENTIFICATION</scope>
    <source>
        <tissue evidence="3">Gonads</tissue>
    </source>
</reference>
<feature type="transmembrane region" description="Helical" evidence="1">
    <location>
        <begin position="25"/>
        <end position="43"/>
    </location>
</feature>
<dbReference type="AlphaFoldDB" id="A0A6J2YX53"/>
<proteinExistence type="predicted"/>
<feature type="transmembrane region" description="Helical" evidence="1">
    <location>
        <begin position="96"/>
        <end position="115"/>
    </location>
</feature>
<evidence type="ECO:0000256" key="1">
    <source>
        <dbReference type="SAM" id="Phobius"/>
    </source>
</evidence>
<dbReference type="OrthoDB" id="10507967at2759"/>
<dbReference type="Proteomes" id="UP000504635">
    <property type="component" value="Unplaced"/>
</dbReference>
<keyword evidence="2" id="KW-1185">Reference proteome</keyword>
<dbReference type="RefSeq" id="XP_030767824.1">
    <property type="nucleotide sequence ID" value="XM_030911964.1"/>
</dbReference>
<evidence type="ECO:0000313" key="2">
    <source>
        <dbReference type="Proteomes" id="UP000504635"/>
    </source>
</evidence>
<name>A0A6J2YX53_SITOR</name>
<organism evidence="2 3">
    <name type="scientific">Sitophilus oryzae</name>
    <name type="common">Rice weevil</name>
    <name type="synonym">Curculio oryzae</name>
    <dbReference type="NCBI Taxonomy" id="7048"/>
    <lineage>
        <taxon>Eukaryota</taxon>
        <taxon>Metazoa</taxon>
        <taxon>Ecdysozoa</taxon>
        <taxon>Arthropoda</taxon>
        <taxon>Hexapoda</taxon>
        <taxon>Insecta</taxon>
        <taxon>Pterygota</taxon>
        <taxon>Neoptera</taxon>
        <taxon>Endopterygota</taxon>
        <taxon>Coleoptera</taxon>
        <taxon>Polyphaga</taxon>
        <taxon>Cucujiformia</taxon>
        <taxon>Curculionidae</taxon>
        <taxon>Dryophthorinae</taxon>
        <taxon>Sitophilus</taxon>
    </lineage>
</organism>
<protein>
    <submittedName>
        <fullName evidence="3">Uncharacterized protein LOC115891501</fullName>
    </submittedName>
</protein>
<dbReference type="KEGG" id="soy:115891501"/>
<gene>
    <name evidence="3" type="primary">LOC115891501</name>
</gene>
<dbReference type="InParanoid" id="A0A6J2YX53"/>
<keyword evidence="1" id="KW-0472">Membrane</keyword>
<accession>A0A6J2YX53</accession>
<sequence length="135" mass="16090">MTELNEEYPGKQIRQSETMEKEHHYAYMSWVYLGILVTIFNYYSATARKIVYRISNLSKSVVSKLFLNKFQEEEIIRYIELATEKLLIFIYHTARYLLDFSTNVCFGIVIILLIVKHSLRGYTAQDWKYYSTALF</sequence>